<dbReference type="InterPro" id="IPR032466">
    <property type="entry name" value="Metal_Hydrolase"/>
</dbReference>
<sequence length="419" mass="47683">MLLKNATYLTKDMKFTKGNIFIDDETLKITDNDFKYDDTNSINCDDFIILPGLFNSHYHTPSNCFRGIFKDMTINDWCKDNYIGKIHTKFFDALNEKLPLADYKVLCIKSYVELIKKGVTFIGDSPVSNRPSHILADIVRNLGIKSCINAGDDYENLRFKNDTQVKFFAHLPEEAKIDDDSLYDATKLKSSLNPPLSTHCLESLECKNSILDKYNCSTIKLFNKNNLLDNKTVLFHCVHIDNEDIEILKESKTSIVSCPITTLKSGSGVVDMKACLKNNINIALGTDWAFTDIWDVMRAAYLHLKVNSSMDEFSAESVLRMVTLNGAKSLGVENETGTIDNGYKADLIFLNKNDSRLYPIINNENFSNLAQNILMEGNEDMVVHVMCNGKWIVRDRKFLLIDEEELDFKYENILNSIVS</sequence>
<protein>
    <submittedName>
        <fullName evidence="2">Guanine deaminase</fullName>
    </submittedName>
</protein>
<evidence type="ECO:0000313" key="2">
    <source>
        <dbReference type="EMBL" id="SFB21269.1"/>
    </source>
</evidence>
<dbReference type="SUPFAM" id="SSF51556">
    <property type="entry name" value="Metallo-dependent hydrolases"/>
    <property type="match status" value="1"/>
</dbReference>
<reference evidence="2 3" key="1">
    <citation type="submission" date="2016-10" db="EMBL/GenBank/DDBJ databases">
        <authorList>
            <person name="de Groot N.N."/>
        </authorList>
    </citation>
    <scope>NUCLEOTIDE SEQUENCE [LARGE SCALE GENOMIC DNA]</scope>
    <source>
        <strain evidence="2 3">DSM 12271</strain>
    </source>
</reference>
<dbReference type="Gene3D" id="3.20.20.140">
    <property type="entry name" value="Metal-dependent hydrolases"/>
    <property type="match status" value="1"/>
</dbReference>
<dbReference type="AlphaFoldDB" id="A0A1I0Z6A3"/>
<dbReference type="SUPFAM" id="SSF51338">
    <property type="entry name" value="Composite domain of metallo-dependent hydrolases"/>
    <property type="match status" value="1"/>
</dbReference>
<keyword evidence="3" id="KW-1185">Reference proteome</keyword>
<name>A0A1I0Z6A3_9CLOT</name>
<dbReference type="InterPro" id="IPR011059">
    <property type="entry name" value="Metal-dep_hydrolase_composite"/>
</dbReference>
<dbReference type="PANTHER" id="PTHR43794">
    <property type="entry name" value="AMINOHYDROLASE SSNA-RELATED"/>
    <property type="match status" value="1"/>
</dbReference>
<accession>A0A1I0Z6A3</accession>
<dbReference type="PANTHER" id="PTHR43794:SF5">
    <property type="entry name" value="CHLOROHYDROLASE FAMILY PROTEIN"/>
    <property type="match status" value="1"/>
</dbReference>
<dbReference type="InterPro" id="IPR006680">
    <property type="entry name" value="Amidohydro-rel"/>
</dbReference>
<dbReference type="Proteomes" id="UP000198619">
    <property type="component" value="Unassembled WGS sequence"/>
</dbReference>
<dbReference type="Pfam" id="PF01979">
    <property type="entry name" value="Amidohydro_1"/>
    <property type="match status" value="1"/>
</dbReference>
<gene>
    <name evidence="2" type="ORF">SAMN04488528_10183</name>
</gene>
<dbReference type="STRING" id="84698.SAMN04488528_10183"/>
<dbReference type="EMBL" id="FOKI01000018">
    <property type="protein sequence ID" value="SFB21269.1"/>
    <property type="molecule type" value="Genomic_DNA"/>
</dbReference>
<feature type="domain" description="Amidohydrolase-related" evidence="1">
    <location>
        <begin position="48"/>
        <end position="392"/>
    </location>
</feature>
<dbReference type="Gene3D" id="2.30.40.10">
    <property type="entry name" value="Urease, subunit C, domain 1"/>
    <property type="match status" value="1"/>
</dbReference>
<dbReference type="OrthoDB" id="9807210at2"/>
<dbReference type="InterPro" id="IPR050287">
    <property type="entry name" value="MTA/SAH_deaminase"/>
</dbReference>
<organism evidence="2 3">
    <name type="scientific">Clostridium frigidicarnis</name>
    <dbReference type="NCBI Taxonomy" id="84698"/>
    <lineage>
        <taxon>Bacteria</taxon>
        <taxon>Bacillati</taxon>
        <taxon>Bacillota</taxon>
        <taxon>Clostridia</taxon>
        <taxon>Eubacteriales</taxon>
        <taxon>Clostridiaceae</taxon>
        <taxon>Clostridium</taxon>
    </lineage>
</organism>
<dbReference type="RefSeq" id="WP_090041650.1">
    <property type="nucleotide sequence ID" value="NZ_FOKI01000018.1"/>
</dbReference>
<evidence type="ECO:0000313" key="3">
    <source>
        <dbReference type="Proteomes" id="UP000198619"/>
    </source>
</evidence>
<dbReference type="GO" id="GO:0016810">
    <property type="term" value="F:hydrolase activity, acting on carbon-nitrogen (but not peptide) bonds"/>
    <property type="evidence" value="ECO:0007669"/>
    <property type="project" value="InterPro"/>
</dbReference>
<proteinExistence type="predicted"/>
<evidence type="ECO:0000259" key="1">
    <source>
        <dbReference type="Pfam" id="PF01979"/>
    </source>
</evidence>